<proteinExistence type="predicted"/>
<gene>
    <name evidence="2" type="ORF">PFISCL1PPCAC_19810</name>
</gene>
<evidence type="ECO:0000313" key="2">
    <source>
        <dbReference type="EMBL" id="GMT28513.1"/>
    </source>
</evidence>
<dbReference type="PANTHER" id="PTHR34365">
    <property type="entry name" value="ENOLASE (DUF1399)"/>
    <property type="match status" value="1"/>
</dbReference>
<evidence type="ECO:0000256" key="1">
    <source>
        <dbReference type="SAM" id="MobiDB-lite"/>
    </source>
</evidence>
<dbReference type="Proteomes" id="UP001432322">
    <property type="component" value="Unassembled WGS sequence"/>
</dbReference>
<feature type="region of interest" description="Disordered" evidence="1">
    <location>
        <begin position="1"/>
        <end position="29"/>
    </location>
</feature>
<reference evidence="2" key="1">
    <citation type="submission" date="2023-10" db="EMBL/GenBank/DDBJ databases">
        <title>Genome assembly of Pristionchus species.</title>
        <authorList>
            <person name="Yoshida K."/>
            <person name="Sommer R.J."/>
        </authorList>
    </citation>
    <scope>NUCLEOTIDE SEQUENCE</scope>
    <source>
        <strain evidence="2">RS5133</strain>
    </source>
</reference>
<keyword evidence="3" id="KW-1185">Reference proteome</keyword>
<name>A0AAV5WDT0_9BILA</name>
<dbReference type="PANTHER" id="PTHR34365:SF7">
    <property type="entry name" value="GLYCINE-RICH DOMAIN-CONTAINING PROTEIN 1"/>
    <property type="match status" value="1"/>
</dbReference>
<dbReference type="EMBL" id="BTSY01000005">
    <property type="protein sequence ID" value="GMT28513.1"/>
    <property type="molecule type" value="Genomic_DNA"/>
</dbReference>
<dbReference type="InterPro" id="IPR009836">
    <property type="entry name" value="GRDP-like"/>
</dbReference>
<dbReference type="AlphaFoldDB" id="A0AAV5WDT0"/>
<organism evidence="2 3">
    <name type="scientific">Pristionchus fissidentatus</name>
    <dbReference type="NCBI Taxonomy" id="1538716"/>
    <lineage>
        <taxon>Eukaryota</taxon>
        <taxon>Metazoa</taxon>
        <taxon>Ecdysozoa</taxon>
        <taxon>Nematoda</taxon>
        <taxon>Chromadorea</taxon>
        <taxon>Rhabditida</taxon>
        <taxon>Rhabditina</taxon>
        <taxon>Diplogasteromorpha</taxon>
        <taxon>Diplogasteroidea</taxon>
        <taxon>Neodiplogasteridae</taxon>
        <taxon>Pristionchus</taxon>
    </lineage>
</organism>
<sequence length="276" mass="32304">RKQRQSGCKSPRAESMSAPPEYSSLPNLRSTSSQIENGISIDLVCAAQKEANFLRMIDRKAPLLYEGDVVRDAIRRYEQYWLPLQAIHPNTDIIPPLDVHWIWHCHMLSPLHYDEDCISICGRVIDHKLLSSDEIQKRYESSLRAWDSFCAPEPYDFMSHSTTSKEYIPKSKYDLISAVQRQRNFNYQVSLPHYTSTQFLTDAVKRYIEFLLLKQTYPDQFLTPAYDFDLIWHTHQVHPLNYSRDCISIFGCLLKHDDSVNDRSKNSKLLKVRLLF</sequence>
<feature type="non-terminal residue" evidence="2">
    <location>
        <position position="1"/>
    </location>
</feature>
<evidence type="ECO:0000313" key="3">
    <source>
        <dbReference type="Proteomes" id="UP001432322"/>
    </source>
</evidence>
<protein>
    <submittedName>
        <fullName evidence="2">Uncharacterized protein</fullName>
    </submittedName>
</protein>
<comment type="caution">
    <text evidence="2">The sequence shown here is derived from an EMBL/GenBank/DDBJ whole genome shotgun (WGS) entry which is preliminary data.</text>
</comment>
<accession>A0AAV5WDT0</accession>
<dbReference type="Pfam" id="PF07173">
    <property type="entry name" value="GRDP-like"/>
    <property type="match status" value="1"/>
</dbReference>